<evidence type="ECO:0000313" key="2">
    <source>
        <dbReference type="EMBL" id="SFN68571.1"/>
    </source>
</evidence>
<gene>
    <name evidence="2" type="ORF">SAMN05421594_3837</name>
</gene>
<evidence type="ECO:0000259" key="1">
    <source>
        <dbReference type="Pfam" id="PF20033"/>
    </source>
</evidence>
<dbReference type="InterPro" id="IPR045497">
    <property type="entry name" value="DUF6438"/>
</dbReference>
<dbReference type="OrthoDB" id="7172369at2"/>
<organism evidence="2 3">
    <name type="scientific">Chryseobacterium oleae</name>
    <dbReference type="NCBI Taxonomy" id="491207"/>
    <lineage>
        <taxon>Bacteria</taxon>
        <taxon>Pseudomonadati</taxon>
        <taxon>Bacteroidota</taxon>
        <taxon>Flavobacteriia</taxon>
        <taxon>Flavobacteriales</taxon>
        <taxon>Weeksellaceae</taxon>
        <taxon>Chryseobacterium group</taxon>
        <taxon>Chryseobacterium</taxon>
    </lineage>
</organism>
<dbReference type="EMBL" id="FOVD01000006">
    <property type="protein sequence ID" value="SFN68571.1"/>
    <property type="molecule type" value="Genomic_DNA"/>
</dbReference>
<dbReference type="Pfam" id="PF20033">
    <property type="entry name" value="DUF6438"/>
    <property type="match status" value="1"/>
</dbReference>
<name>A0A1I5B1T0_CHROL</name>
<evidence type="ECO:0000313" key="3">
    <source>
        <dbReference type="Proteomes" id="UP000198769"/>
    </source>
</evidence>
<keyword evidence="3" id="KW-1185">Reference proteome</keyword>
<sequence>MAHKLSFILSFICMVSLYSQGFIRTNSIDSLQTAEDIQQFIGRKEITQYVYVIDKIKYDSNCIAMADSLKIQPWIKGDFDGNGLTDILITGNKREGPATICILDKGNGFETKKISDGQLHEICSFTQVKDNQLQYLSIKNNYHSAYKLKKDLLAYKFGDFIEENNAPKNHRISTIQFRSTSCYGICPDFTLKISGLDIEWTADLNNKVNFKEYSGVYRSKLSEKQLKNILELLNYIDFENLNENYEVGYSDQPTAYLTIDYDDLKSKNIRDYGKMGTKGLRKLYEVLFDLRGTLQWTRHEAWEYNKFDN</sequence>
<proteinExistence type="predicted"/>
<accession>A0A1I5B1T0</accession>
<dbReference type="Proteomes" id="UP000198769">
    <property type="component" value="Unassembled WGS sequence"/>
</dbReference>
<dbReference type="AlphaFoldDB" id="A0A1I5B1T0"/>
<reference evidence="3" key="1">
    <citation type="submission" date="2016-10" db="EMBL/GenBank/DDBJ databases">
        <authorList>
            <person name="Varghese N."/>
            <person name="Submissions S."/>
        </authorList>
    </citation>
    <scope>NUCLEOTIDE SEQUENCE [LARGE SCALE GENOMIC DNA]</scope>
    <source>
        <strain evidence="3">DSM 25575</strain>
    </source>
</reference>
<feature type="domain" description="DUF6438" evidence="1">
    <location>
        <begin position="174"/>
        <end position="290"/>
    </location>
</feature>
<protein>
    <recommendedName>
        <fullName evidence="1">DUF6438 domain-containing protein</fullName>
    </recommendedName>
</protein>